<gene>
    <name evidence="1" type="ORF">Z519_05491</name>
</gene>
<dbReference type="Proteomes" id="UP000053789">
    <property type="component" value="Unassembled WGS sequence"/>
</dbReference>
<dbReference type="Gene3D" id="3.40.50.720">
    <property type="entry name" value="NAD(P)-binding Rossmann-like Domain"/>
    <property type="match status" value="1"/>
</dbReference>
<dbReference type="GO" id="GO:0004029">
    <property type="term" value="F:aldehyde dehydrogenase (NAD+) activity"/>
    <property type="evidence" value="ECO:0007669"/>
    <property type="project" value="TreeGrafter"/>
</dbReference>
<dbReference type="OrthoDB" id="2130169at2759"/>
<dbReference type="SUPFAM" id="SSF51735">
    <property type="entry name" value="NAD(P)-binding Rossmann-fold domains"/>
    <property type="match status" value="1"/>
</dbReference>
<reference evidence="1" key="1">
    <citation type="submission" date="2015-01" db="EMBL/GenBank/DDBJ databases">
        <title>The Genome Sequence of Cladophialophora bantiana CBS 173.52.</title>
        <authorList>
            <consortium name="The Broad Institute Genomics Platform"/>
            <person name="Cuomo C."/>
            <person name="de Hoog S."/>
            <person name="Gorbushina A."/>
            <person name="Stielow B."/>
            <person name="Teixiera M."/>
            <person name="Abouelleil A."/>
            <person name="Chapman S.B."/>
            <person name="Priest M."/>
            <person name="Young S.K."/>
            <person name="Wortman J."/>
            <person name="Nusbaum C."/>
            <person name="Birren B."/>
        </authorList>
    </citation>
    <scope>NUCLEOTIDE SEQUENCE [LARGE SCALE GENOMIC DNA]</scope>
    <source>
        <strain evidence="1">CBS 173.52</strain>
    </source>
</reference>
<keyword evidence="2" id="KW-1185">Reference proteome</keyword>
<sequence length="244" mass="26756">MVRNQAQYDAVLAAFPTITLVLGDLGAHDTLREQCLAADIIVNCATSDDLPAITTIVSSLQTSGRRAQPVYFIHTSGAGIIDDVPNGYGSPSPNLFDDIEDIHTITSWPDTHWHRVVDKAVIASCRLREGGEQFDLTDAVKTAIICPPMVYGKGEGPLRQRCVQIPELVRISLTRGKVFQVNQGRNLWRNVHIADLADAYLLLIEEAGHAGGRAAWGADGYYFVENGEHVNPPIPLDPWLVVFF</sequence>
<dbReference type="PANTHER" id="PTHR48079:SF6">
    <property type="entry name" value="NAD(P)-BINDING DOMAIN-CONTAINING PROTEIN-RELATED"/>
    <property type="match status" value="1"/>
</dbReference>
<proteinExistence type="predicted"/>
<dbReference type="AlphaFoldDB" id="A0A0D2HTK2"/>
<dbReference type="RefSeq" id="XP_016620844.1">
    <property type="nucleotide sequence ID" value="XM_016763231.1"/>
</dbReference>
<dbReference type="VEuPathDB" id="FungiDB:Z519_05491"/>
<evidence type="ECO:0000313" key="2">
    <source>
        <dbReference type="Proteomes" id="UP000053789"/>
    </source>
</evidence>
<dbReference type="PANTHER" id="PTHR48079">
    <property type="entry name" value="PROTEIN YEEZ"/>
    <property type="match status" value="1"/>
</dbReference>
<protein>
    <recommendedName>
        <fullName evidence="3">NAD-dependent epimerase/dehydratase domain-containing protein</fullName>
    </recommendedName>
</protein>
<dbReference type="GO" id="GO:0005737">
    <property type="term" value="C:cytoplasm"/>
    <property type="evidence" value="ECO:0007669"/>
    <property type="project" value="TreeGrafter"/>
</dbReference>
<dbReference type="InterPro" id="IPR036291">
    <property type="entry name" value="NAD(P)-bd_dom_sf"/>
</dbReference>
<organism evidence="1 2">
    <name type="scientific">Cladophialophora bantiana (strain ATCC 10958 / CBS 173.52 / CDC B-1940 / NIH 8579)</name>
    <name type="common">Xylohypha bantiana</name>
    <dbReference type="NCBI Taxonomy" id="1442370"/>
    <lineage>
        <taxon>Eukaryota</taxon>
        <taxon>Fungi</taxon>
        <taxon>Dikarya</taxon>
        <taxon>Ascomycota</taxon>
        <taxon>Pezizomycotina</taxon>
        <taxon>Eurotiomycetes</taxon>
        <taxon>Chaetothyriomycetidae</taxon>
        <taxon>Chaetothyriales</taxon>
        <taxon>Herpotrichiellaceae</taxon>
        <taxon>Cladophialophora</taxon>
    </lineage>
</organism>
<evidence type="ECO:0000313" key="1">
    <source>
        <dbReference type="EMBL" id="KIW94175.1"/>
    </source>
</evidence>
<evidence type="ECO:0008006" key="3">
    <source>
        <dbReference type="Google" id="ProtNLM"/>
    </source>
</evidence>
<name>A0A0D2HTK2_CLAB1</name>
<dbReference type="EMBL" id="KN846986">
    <property type="protein sequence ID" value="KIW94175.1"/>
    <property type="molecule type" value="Genomic_DNA"/>
</dbReference>
<dbReference type="InterPro" id="IPR051783">
    <property type="entry name" value="NAD(P)-dependent_oxidoreduct"/>
</dbReference>
<accession>A0A0D2HTK2</accession>
<dbReference type="GeneID" id="27698419"/>
<dbReference type="HOGENOM" id="CLU_007383_12_2_1"/>